<evidence type="ECO:0000259" key="1">
    <source>
        <dbReference type="Pfam" id="PF00535"/>
    </source>
</evidence>
<protein>
    <submittedName>
        <fullName evidence="2">Glycosyl transferase family 2</fullName>
    </submittedName>
</protein>
<dbReference type="STRING" id="161899.CSING_09840"/>
<dbReference type="InterPro" id="IPR029044">
    <property type="entry name" value="Nucleotide-diphossugar_trans"/>
</dbReference>
<organism evidence="2 3">
    <name type="scientific">Corynebacterium singulare</name>
    <dbReference type="NCBI Taxonomy" id="161899"/>
    <lineage>
        <taxon>Bacteria</taxon>
        <taxon>Bacillati</taxon>
        <taxon>Actinomycetota</taxon>
        <taxon>Actinomycetes</taxon>
        <taxon>Mycobacteriales</taxon>
        <taxon>Corynebacteriaceae</taxon>
        <taxon>Corynebacterium</taxon>
    </lineage>
</organism>
<feature type="domain" description="Glycosyltransferase 2-like" evidence="1">
    <location>
        <begin position="242"/>
        <end position="366"/>
    </location>
</feature>
<evidence type="ECO:0000313" key="2">
    <source>
        <dbReference type="EMBL" id="AJI79481.1"/>
    </source>
</evidence>
<proteinExistence type="predicted"/>
<dbReference type="CDD" id="cd00761">
    <property type="entry name" value="Glyco_tranf_GTA_type"/>
    <property type="match status" value="1"/>
</dbReference>
<dbReference type="PANTHER" id="PTHR22916:SF3">
    <property type="entry name" value="UDP-GLCNAC:BETAGAL BETA-1,3-N-ACETYLGLUCOSAMINYLTRANSFERASE-LIKE PROTEIN 1"/>
    <property type="match status" value="1"/>
</dbReference>
<dbReference type="SUPFAM" id="SSF53448">
    <property type="entry name" value="Nucleotide-diphospho-sugar transferases"/>
    <property type="match status" value="1"/>
</dbReference>
<reference evidence="2 3" key="1">
    <citation type="journal article" date="2015" name="Genome Announc.">
        <title>Complete Genome Sequence and Annotation of Corynebacterium singulare DSM 44357, Isolated from a Human Semen Specimen.</title>
        <authorList>
            <person name="Merten M."/>
            <person name="Brinkrolf K."/>
            <person name="Albersmeier A."/>
            <person name="Kutter Y."/>
            <person name="Ruckert C."/>
            <person name="Tauch A."/>
        </authorList>
    </citation>
    <scope>NUCLEOTIDE SEQUENCE [LARGE SCALE GENOMIC DNA]</scope>
    <source>
        <strain evidence="2">IBS B52218</strain>
    </source>
</reference>
<evidence type="ECO:0000313" key="3">
    <source>
        <dbReference type="Proteomes" id="UP000031890"/>
    </source>
</evidence>
<dbReference type="InterPro" id="IPR001173">
    <property type="entry name" value="Glyco_trans_2-like"/>
</dbReference>
<keyword evidence="2" id="KW-0808">Transferase</keyword>
<dbReference type="Proteomes" id="UP000031890">
    <property type="component" value="Chromosome"/>
</dbReference>
<dbReference type="HOGENOM" id="CLU_380717_0_0_11"/>
<dbReference type="PANTHER" id="PTHR22916">
    <property type="entry name" value="GLYCOSYLTRANSFERASE"/>
    <property type="match status" value="1"/>
</dbReference>
<gene>
    <name evidence="2" type="ORF">CSING_09840</name>
</gene>
<dbReference type="EMBL" id="CP010827">
    <property type="protein sequence ID" value="AJI79481.1"/>
    <property type="molecule type" value="Genomic_DNA"/>
</dbReference>
<dbReference type="OrthoDB" id="153025at2"/>
<dbReference type="Pfam" id="PF00535">
    <property type="entry name" value="Glycos_transf_2"/>
    <property type="match status" value="1"/>
</dbReference>
<dbReference type="Gene3D" id="3.90.550.10">
    <property type="entry name" value="Spore Coat Polysaccharide Biosynthesis Protein SpsA, Chain A"/>
    <property type="match status" value="1"/>
</dbReference>
<dbReference type="GO" id="GO:0016758">
    <property type="term" value="F:hexosyltransferase activity"/>
    <property type="evidence" value="ECO:0007669"/>
    <property type="project" value="UniProtKB-ARBA"/>
</dbReference>
<dbReference type="RefSeq" id="WP_052471413.1">
    <property type="nucleotide sequence ID" value="NZ_CP010827.1"/>
</dbReference>
<dbReference type="KEGG" id="csx:CSING_09840"/>
<name>A0A0B6F621_9CORY</name>
<accession>A0A0B6F621</accession>
<dbReference type="AlphaFoldDB" id="A0A0B6F621"/>
<sequence>MPVSVVLQLIPEDVEEARAYIESFKEIKGVNECILSLPNFLNGPALSGLFETANALADSFFKFEVCPSDFSSSACMNNSAVKSRGDVLLFVERGFAVVQDSEAMLNLDELQRGVVAEISSFRSLDSQVNEVLRQPEYLTPLPVASLGRVFAIDRAHFLAVRGFDENASFCEALGYDFILRQRRRGGKVVSVRGAKAVAGNQSISVPTDEEIRLMERVDNRQNLYPNLVEWSVSQDERLPLVSVAIATKDRYEMLVESINSVLYQTFQEFEIVVVDDGSEDPLRVEQVIASIDDPRIKLIHHEKSRGVAAARNTAATHSNCLLTAVHDDDDIMLPNRLEIGIDGLSQTVDATYGGWINFQDDTGELRGFLTLKGFGAAMVAFNGAGPGHSTWTLPTQLIRDFSYDERLTSSVDHELATRLMNAGVNWGHVERFMYLRRVHDLQITAQDSDNQKAGHTLSRLANRFLTSGPSQASLKKKGEELKYPNVPGRTDPFNTFGAYLPDKLVSRDIILQGNTVNLAIDADMPDKLTTIVTERDILRDRAVFENAVIEDVSQDDIVNLRRIGFNSFKLRVRDRNGLYGVSSIEPAQEAPVPPQTRVDETLQQRLLESSKTLRKHDGAVQLSVLYFPESVEAVSIEGFESLLQEARRIVSVGEFGYKSSAYIFVTKDHYTAQELEAYLRAAYPRNSTYRMGVSSAIFAKEFLNANEQEISVELNDSGIDRGLQ</sequence>